<evidence type="ECO:0000313" key="2">
    <source>
        <dbReference type="Proteomes" id="UP001597145"/>
    </source>
</evidence>
<dbReference type="Proteomes" id="UP001597145">
    <property type="component" value="Unassembled WGS sequence"/>
</dbReference>
<evidence type="ECO:0000313" key="1">
    <source>
        <dbReference type="EMBL" id="MFD1532330.1"/>
    </source>
</evidence>
<organism evidence="1 2">
    <name type="scientific">Pseudonocardia aurantiaca</name>
    <dbReference type="NCBI Taxonomy" id="75290"/>
    <lineage>
        <taxon>Bacteria</taxon>
        <taxon>Bacillati</taxon>
        <taxon>Actinomycetota</taxon>
        <taxon>Actinomycetes</taxon>
        <taxon>Pseudonocardiales</taxon>
        <taxon>Pseudonocardiaceae</taxon>
        <taxon>Pseudonocardia</taxon>
    </lineage>
</organism>
<sequence>MTDPDAPVSVFRLDPELADAVVSGGADRQAEAELADQVATVLPWHAAVPPEVAGHLTRLVRHLGGDDALLRWLDEHPGRPRVAARLYWLVGLLDQVSGQKAVVTALREVRERTRYPPGLERYLPPDTDSSTLASVGEQIEEILGDDRPDDAVAVALATTDLLREVLPRAVELDPQLRGVADGLEQVQRGIETAREAGAPS</sequence>
<comment type="caution">
    <text evidence="1">The sequence shown here is derived from an EMBL/GenBank/DDBJ whole genome shotgun (WGS) entry which is preliminary data.</text>
</comment>
<reference evidence="2" key="1">
    <citation type="journal article" date="2019" name="Int. J. Syst. Evol. Microbiol.">
        <title>The Global Catalogue of Microorganisms (GCM) 10K type strain sequencing project: providing services to taxonomists for standard genome sequencing and annotation.</title>
        <authorList>
            <consortium name="The Broad Institute Genomics Platform"/>
            <consortium name="The Broad Institute Genome Sequencing Center for Infectious Disease"/>
            <person name="Wu L."/>
            <person name="Ma J."/>
        </authorList>
    </citation>
    <scope>NUCLEOTIDE SEQUENCE [LARGE SCALE GENOMIC DNA]</scope>
    <source>
        <strain evidence="2">JCM 12165</strain>
    </source>
</reference>
<accession>A0ABW4FP06</accession>
<keyword evidence="2" id="KW-1185">Reference proteome</keyword>
<proteinExistence type="predicted"/>
<protein>
    <submittedName>
        <fullName evidence="1">Uncharacterized protein</fullName>
    </submittedName>
</protein>
<dbReference type="EMBL" id="JBHUCP010000018">
    <property type="protein sequence ID" value="MFD1532330.1"/>
    <property type="molecule type" value="Genomic_DNA"/>
</dbReference>
<gene>
    <name evidence="1" type="ORF">ACFSCY_23150</name>
</gene>
<dbReference type="RefSeq" id="WP_343986793.1">
    <property type="nucleotide sequence ID" value="NZ_BAAAJG010000027.1"/>
</dbReference>
<name>A0ABW4FP06_9PSEU</name>